<keyword evidence="3" id="KW-1185">Reference proteome</keyword>
<dbReference type="GO" id="GO:0005516">
    <property type="term" value="F:calmodulin binding"/>
    <property type="evidence" value="ECO:0007669"/>
    <property type="project" value="InterPro"/>
</dbReference>
<dbReference type="OrthoDB" id="213545at2"/>
<keyword evidence="2" id="KW-0808">Transferase</keyword>
<dbReference type="SUPFAM" id="SSF54427">
    <property type="entry name" value="NTF2-like"/>
    <property type="match status" value="1"/>
</dbReference>
<accession>A0A1I3MME4</accession>
<dbReference type="Proteomes" id="UP000199518">
    <property type="component" value="Unassembled WGS sequence"/>
</dbReference>
<dbReference type="AlphaFoldDB" id="A0A1I3MME4"/>
<dbReference type="InterPro" id="IPR013543">
    <property type="entry name" value="Ca/CaM-dep_prot_kinase-assoc"/>
</dbReference>
<dbReference type="Gene3D" id="3.10.450.50">
    <property type="match status" value="1"/>
</dbReference>
<sequence>MATTPESELLDASLKLLKAIDAGDWKTYAEFCDENITCFEPEANGHLVVGLPFHKFYFDLPSSGSPRLSSATSPSVRVIGDVGIVCYARLVQKLDASGDPVTVTADETRIWHKVGGKWKHIHFHRSPA</sequence>
<protein>
    <submittedName>
        <fullName evidence="2">Calcium/calmodulin-dependent protein kinase (CaM kinase) II</fullName>
    </submittedName>
</protein>
<dbReference type="EMBL" id="FOQD01000014">
    <property type="protein sequence ID" value="SFI98167.1"/>
    <property type="molecule type" value="Genomic_DNA"/>
</dbReference>
<evidence type="ECO:0000259" key="1">
    <source>
        <dbReference type="Pfam" id="PF08332"/>
    </source>
</evidence>
<organism evidence="2 3">
    <name type="scientific">Planctomicrobium piriforme</name>
    <dbReference type="NCBI Taxonomy" id="1576369"/>
    <lineage>
        <taxon>Bacteria</taxon>
        <taxon>Pseudomonadati</taxon>
        <taxon>Planctomycetota</taxon>
        <taxon>Planctomycetia</taxon>
        <taxon>Planctomycetales</taxon>
        <taxon>Planctomycetaceae</taxon>
        <taxon>Planctomicrobium</taxon>
    </lineage>
</organism>
<dbReference type="STRING" id="1576369.SAMN05421753_11451"/>
<dbReference type="GO" id="GO:0004683">
    <property type="term" value="F:calcium/calmodulin-dependent protein kinase activity"/>
    <property type="evidence" value="ECO:0007669"/>
    <property type="project" value="InterPro"/>
</dbReference>
<evidence type="ECO:0000313" key="2">
    <source>
        <dbReference type="EMBL" id="SFI98167.1"/>
    </source>
</evidence>
<evidence type="ECO:0000313" key="3">
    <source>
        <dbReference type="Proteomes" id="UP000199518"/>
    </source>
</evidence>
<proteinExistence type="predicted"/>
<reference evidence="3" key="1">
    <citation type="submission" date="2016-10" db="EMBL/GenBank/DDBJ databases">
        <authorList>
            <person name="Varghese N."/>
            <person name="Submissions S."/>
        </authorList>
    </citation>
    <scope>NUCLEOTIDE SEQUENCE [LARGE SCALE GENOMIC DNA]</scope>
    <source>
        <strain evidence="3">DSM 26348</strain>
    </source>
</reference>
<dbReference type="RefSeq" id="WP_092052875.1">
    <property type="nucleotide sequence ID" value="NZ_FOQD01000014.1"/>
</dbReference>
<gene>
    <name evidence="2" type="ORF">SAMN05421753_11451</name>
</gene>
<name>A0A1I3MME4_9PLAN</name>
<dbReference type="InterPro" id="IPR032710">
    <property type="entry name" value="NTF2-like_dom_sf"/>
</dbReference>
<feature type="domain" description="Calcium/calmodulin-dependent protein kinase II association-domain" evidence="1">
    <location>
        <begin position="8"/>
        <end position="128"/>
    </location>
</feature>
<dbReference type="Pfam" id="PF08332">
    <property type="entry name" value="CaMKII_AD"/>
    <property type="match status" value="1"/>
</dbReference>
<keyword evidence="2" id="KW-0418">Kinase</keyword>